<organism evidence="1 2">
    <name type="scientific">Glossina austeni</name>
    <name type="common">Savannah tsetse fly</name>
    <dbReference type="NCBI Taxonomy" id="7395"/>
    <lineage>
        <taxon>Eukaryota</taxon>
        <taxon>Metazoa</taxon>
        <taxon>Ecdysozoa</taxon>
        <taxon>Arthropoda</taxon>
        <taxon>Hexapoda</taxon>
        <taxon>Insecta</taxon>
        <taxon>Pterygota</taxon>
        <taxon>Neoptera</taxon>
        <taxon>Endopterygota</taxon>
        <taxon>Diptera</taxon>
        <taxon>Brachycera</taxon>
        <taxon>Muscomorpha</taxon>
        <taxon>Hippoboscoidea</taxon>
        <taxon>Glossinidae</taxon>
        <taxon>Glossina</taxon>
    </lineage>
</organism>
<evidence type="ECO:0000313" key="1">
    <source>
        <dbReference type="EnsemblMetazoa" id="GAUT011869-PA"/>
    </source>
</evidence>
<accession>A0A1A9UQ83</accession>
<sequence>MRFDFLYILAIVPGLMPWESGYRFLSFCHVFGSVAPWCGSFVYHLFMNIERGESVYYTLLKLDMVGIWVTQSFGLHFKVINNVDAVAPFYLENRNTEVNAEPITWLFEKFQLNH</sequence>
<name>A0A1A9UQ83_GLOAU</name>
<dbReference type="EnsemblMetazoa" id="GAUT011869-RA">
    <property type="protein sequence ID" value="GAUT011869-PA"/>
    <property type="gene ID" value="GAUT011869"/>
</dbReference>
<dbReference type="Proteomes" id="UP000078200">
    <property type="component" value="Unassembled WGS sequence"/>
</dbReference>
<dbReference type="STRING" id="7395.A0A1A9UQ83"/>
<keyword evidence="2" id="KW-1185">Reference proteome</keyword>
<evidence type="ECO:0000313" key="2">
    <source>
        <dbReference type="Proteomes" id="UP000078200"/>
    </source>
</evidence>
<proteinExistence type="predicted"/>
<protein>
    <submittedName>
        <fullName evidence="1">Uncharacterized protein</fullName>
    </submittedName>
</protein>
<dbReference type="AlphaFoldDB" id="A0A1A9UQ83"/>
<dbReference type="VEuPathDB" id="VectorBase:GAUT011869"/>
<reference evidence="1" key="1">
    <citation type="submission" date="2020-05" db="UniProtKB">
        <authorList>
            <consortium name="EnsemblMetazoa"/>
        </authorList>
    </citation>
    <scope>IDENTIFICATION</scope>
    <source>
        <strain evidence="1">TTRI</strain>
    </source>
</reference>